<sequence length="237" mass="27098">MTDNRASMETVAAEAPVTAERPVRGDLEDSLPKPYMARALAAPDIYHPEGSKDHAHRDMTVLQQHVAFFDRNNDGIVYPWETYAGCRAVGYNVILSFMMAVLINGVMSYPSLPSWIPSPLFPIYVRNIHKCKHGSDSGTYDPEGRFVPVNFENIFSKYSRTVPDKMNFWELFEMTNGNALAYDLFGSITTKLEWLVLYILARDEEGYVSREAMRRCFDGSLFEYCEQQRQAYDKKTG</sequence>
<dbReference type="GO" id="GO:0004497">
    <property type="term" value="F:monooxygenase activity"/>
    <property type="evidence" value="ECO:0007669"/>
    <property type="project" value="TreeGrafter"/>
</dbReference>
<proteinExistence type="inferred from homology"/>
<evidence type="ECO:0000313" key="3">
    <source>
        <dbReference type="Proteomes" id="UP001140949"/>
    </source>
</evidence>
<reference evidence="2" key="2">
    <citation type="submission" date="2023-04" db="EMBL/GenBank/DDBJ databases">
        <authorList>
            <person name="Bruccoleri R.E."/>
            <person name="Oakeley E.J."/>
            <person name="Faust A.-M."/>
            <person name="Dessus-Babus S."/>
            <person name="Altorfer M."/>
            <person name="Burckhardt D."/>
            <person name="Oertli M."/>
            <person name="Naumann U."/>
            <person name="Petersen F."/>
            <person name="Wong J."/>
        </authorList>
    </citation>
    <scope>NUCLEOTIDE SEQUENCE</scope>
    <source>
        <strain evidence="2">GSM-AAB239-AS_SAM_17_03QT</strain>
        <tissue evidence="2">Leaf</tissue>
    </source>
</reference>
<evidence type="ECO:0000256" key="1">
    <source>
        <dbReference type="ARBA" id="ARBA00006765"/>
    </source>
</evidence>
<organism evidence="2 3">
    <name type="scientific">Iris pallida</name>
    <name type="common">Sweet iris</name>
    <dbReference type="NCBI Taxonomy" id="29817"/>
    <lineage>
        <taxon>Eukaryota</taxon>
        <taxon>Viridiplantae</taxon>
        <taxon>Streptophyta</taxon>
        <taxon>Embryophyta</taxon>
        <taxon>Tracheophyta</taxon>
        <taxon>Spermatophyta</taxon>
        <taxon>Magnoliopsida</taxon>
        <taxon>Liliopsida</taxon>
        <taxon>Asparagales</taxon>
        <taxon>Iridaceae</taxon>
        <taxon>Iridoideae</taxon>
        <taxon>Irideae</taxon>
        <taxon>Iris</taxon>
    </lineage>
</organism>
<dbReference type="AlphaFoldDB" id="A0AAX6IG70"/>
<protein>
    <submittedName>
        <fullName evidence="2">Peroxygenase 3 isoform X1</fullName>
    </submittedName>
</protein>
<gene>
    <name evidence="2" type="ORF">M6B38_257340</name>
</gene>
<accession>A0AAX6IG70</accession>
<dbReference type="EMBL" id="JANAVB010001997">
    <property type="protein sequence ID" value="KAJ6852011.1"/>
    <property type="molecule type" value="Genomic_DNA"/>
</dbReference>
<evidence type="ECO:0000313" key="2">
    <source>
        <dbReference type="EMBL" id="KAJ6852011.1"/>
    </source>
</evidence>
<reference evidence="2" key="1">
    <citation type="journal article" date="2023" name="GigaByte">
        <title>Genome assembly of the bearded iris, Iris pallida Lam.</title>
        <authorList>
            <person name="Bruccoleri R.E."/>
            <person name="Oakeley E.J."/>
            <person name="Faust A.M.E."/>
            <person name="Altorfer M."/>
            <person name="Dessus-Babus S."/>
            <person name="Burckhardt D."/>
            <person name="Oertli M."/>
            <person name="Naumann U."/>
            <person name="Petersen F."/>
            <person name="Wong J."/>
        </authorList>
    </citation>
    <scope>NUCLEOTIDE SEQUENCE</scope>
    <source>
        <strain evidence="2">GSM-AAB239-AS_SAM_17_03QT</strain>
    </source>
</reference>
<dbReference type="PANTHER" id="PTHR31495:SF50">
    <property type="entry name" value="PEROXYGENASE 1"/>
    <property type="match status" value="1"/>
</dbReference>
<dbReference type="Proteomes" id="UP001140949">
    <property type="component" value="Unassembled WGS sequence"/>
</dbReference>
<dbReference type="GO" id="GO:0005509">
    <property type="term" value="F:calcium ion binding"/>
    <property type="evidence" value="ECO:0007669"/>
    <property type="project" value="TreeGrafter"/>
</dbReference>
<keyword evidence="3" id="KW-1185">Reference proteome</keyword>
<name>A0AAX6IG70_IRIPA</name>
<comment type="caution">
    <text evidence="2">The sequence shown here is derived from an EMBL/GenBank/DDBJ whole genome shotgun (WGS) entry which is preliminary data.</text>
</comment>
<dbReference type="InterPro" id="IPR007736">
    <property type="entry name" value="Caleosin-related"/>
</dbReference>
<dbReference type="Pfam" id="PF05042">
    <property type="entry name" value="Caleosin"/>
    <property type="match status" value="1"/>
</dbReference>
<dbReference type="PANTHER" id="PTHR31495">
    <property type="entry name" value="PEROXYGENASE 3-RELATED"/>
    <property type="match status" value="1"/>
</dbReference>
<comment type="similarity">
    <text evidence="1">Belongs to the caleosin family.</text>
</comment>